<reference evidence="20" key="1">
    <citation type="submission" date="2023-10" db="EMBL/GenBank/DDBJ databases">
        <authorList>
            <person name="Noh H."/>
        </authorList>
    </citation>
    <scope>NUCLEOTIDE SEQUENCE</scope>
    <source>
        <strain evidence="20">DUCC4014</strain>
    </source>
</reference>
<dbReference type="RefSeq" id="XP_062624613.1">
    <property type="nucleotide sequence ID" value="XM_062768629.1"/>
</dbReference>
<dbReference type="PANTHER" id="PTHR12106:SF27">
    <property type="entry name" value="SORTILIN-RELATED RECEPTOR"/>
    <property type="match status" value="1"/>
</dbReference>
<dbReference type="Gene3D" id="2.10.70.80">
    <property type="match status" value="2"/>
</dbReference>
<evidence type="ECO:0000256" key="7">
    <source>
        <dbReference type="ARBA" id="ARBA00023034"/>
    </source>
</evidence>
<evidence type="ECO:0000256" key="16">
    <source>
        <dbReference type="SAM" id="MobiDB-lite"/>
    </source>
</evidence>
<evidence type="ECO:0000256" key="11">
    <source>
        <dbReference type="ARBA" id="ARBA00025569"/>
    </source>
</evidence>
<proteinExistence type="predicted"/>
<dbReference type="GO" id="GO:0006623">
    <property type="term" value="P:protein targeting to vacuole"/>
    <property type="evidence" value="ECO:0007669"/>
    <property type="project" value="TreeGrafter"/>
</dbReference>
<dbReference type="GO" id="GO:0006896">
    <property type="term" value="P:Golgi to vacuole transport"/>
    <property type="evidence" value="ECO:0007669"/>
    <property type="project" value="TreeGrafter"/>
</dbReference>
<dbReference type="Proteomes" id="UP000827549">
    <property type="component" value="Chromosome 2"/>
</dbReference>
<protein>
    <recommendedName>
        <fullName evidence="2">Vacuolar protein sorting/targeting protein 10</fullName>
    </recommendedName>
    <alternativeName>
        <fullName evidence="13">Carboxypeptidase Y receptor</fullName>
    </alternativeName>
    <alternativeName>
        <fullName evidence="12 14">Sortilin VPS10</fullName>
    </alternativeName>
</protein>
<evidence type="ECO:0000313" key="21">
    <source>
        <dbReference type="Proteomes" id="UP000827549"/>
    </source>
</evidence>
<keyword evidence="9" id="KW-0675">Receptor</keyword>
<keyword evidence="3 17" id="KW-0812">Transmembrane</keyword>
<keyword evidence="21" id="KW-1185">Reference proteome</keyword>
<evidence type="ECO:0000256" key="2">
    <source>
        <dbReference type="ARBA" id="ARBA00015369"/>
    </source>
</evidence>
<evidence type="ECO:0000256" key="4">
    <source>
        <dbReference type="ARBA" id="ARBA00022729"/>
    </source>
</evidence>
<evidence type="ECO:0000256" key="5">
    <source>
        <dbReference type="ARBA" id="ARBA00022737"/>
    </source>
</evidence>
<dbReference type="Gene3D" id="3.30.60.270">
    <property type="match status" value="2"/>
</dbReference>
<comment type="subcellular location">
    <subcellularLocation>
        <location evidence="1">Golgi apparatus</location>
        <location evidence="1">trans-Golgi network membrane</location>
    </subcellularLocation>
    <subcellularLocation>
        <location evidence="15">Prevacuolar compartment membrane</location>
    </subcellularLocation>
</comment>
<evidence type="ECO:0000256" key="17">
    <source>
        <dbReference type="SAM" id="Phobius"/>
    </source>
</evidence>
<keyword evidence="10" id="KW-0325">Glycoprotein</keyword>
<dbReference type="Pfam" id="PF15902">
    <property type="entry name" value="Sortilin-Vps10"/>
    <property type="match status" value="2"/>
</dbReference>
<comment type="function">
    <text evidence="11">Functions as a sorting receptor in the Golgi compartment required for the intracellular sorting and delivery of soluble vacuolar proteins, like carboxypeptidase Y (CPY) and proteinase A. Executes multiple rounds of sorting by cycling between the late Golgi and a prevacuolar endosome-like compartment.</text>
</comment>
<dbReference type="CDD" id="cd15482">
    <property type="entry name" value="Sialidase_non-viral"/>
    <property type="match status" value="1"/>
</dbReference>
<gene>
    <name evidence="20" type="primary">VPS10</name>
    <name evidence="20" type="ORF">LOC62_02G002126</name>
</gene>
<evidence type="ECO:0000256" key="18">
    <source>
        <dbReference type="SAM" id="SignalP"/>
    </source>
</evidence>
<evidence type="ECO:0000256" key="14">
    <source>
        <dbReference type="ARBA" id="ARBA00031902"/>
    </source>
</evidence>
<evidence type="ECO:0000313" key="20">
    <source>
        <dbReference type="EMBL" id="WOO78581.1"/>
    </source>
</evidence>
<dbReference type="Pfam" id="PF15901">
    <property type="entry name" value="Sortilin_C"/>
    <property type="match status" value="2"/>
</dbReference>
<feature type="transmembrane region" description="Helical" evidence="17">
    <location>
        <begin position="1366"/>
        <end position="1388"/>
    </location>
</feature>
<keyword evidence="5" id="KW-0677">Repeat</keyword>
<dbReference type="SUPFAM" id="SSF110296">
    <property type="entry name" value="Oligoxyloglucan reducing end-specific cellobiohydrolase"/>
    <property type="match status" value="2"/>
</dbReference>
<evidence type="ECO:0000256" key="3">
    <source>
        <dbReference type="ARBA" id="ARBA00022692"/>
    </source>
</evidence>
<accession>A0AAF1BFT3</accession>
<feature type="chain" id="PRO_5042074856" description="Vacuolar protein sorting/targeting protein 10" evidence="18">
    <location>
        <begin position="30"/>
        <end position="1471"/>
    </location>
</feature>
<evidence type="ECO:0000256" key="10">
    <source>
        <dbReference type="ARBA" id="ARBA00023180"/>
    </source>
</evidence>
<evidence type="ECO:0000256" key="13">
    <source>
        <dbReference type="ARBA" id="ARBA00031354"/>
    </source>
</evidence>
<sequence>MVLLRRGPRAMASWLLVVAGLALLSVAAAADPDVAITRFANLPSKLFYFEDSTHVLMHDDVRHTVWHSADEGKSWKEVEDLEKIHRLIDHPHNKEMAFALGSKEKHYVTYNQGQTWQTFETPAPPSMSSAPLSFHATHHDWILFQGLVCENTGKSKWGGGKKCWDETYYSKDAFRSKPELLLAQTSQCTFARSSKFVHGAKEEEILCIAFDSKSTSEHRISDSRLFRSSDWFETKEYVDLGLGKRARGVVGLGVVSKFLVVAMRGSHGSEVARAASDPMELYVSTDAIKWHKAQFPHSAMPSLVENAYTVVESTTHSIAVDILTTPGAQIGTLFVSSGEGKYFVESLPDTNRNDNGIVDFEHLQGIEGVGIANVVSNRERVVASRERKKLTSHITYDDGSNWRRLKAPAKKLDGGSWDCDTSDLTKCSLHVHAVTVPHNLGSVFSSTAPGFVMAVGSVGEHLLPYAECDTFLSTDAGVSWKMVREGAHKYEFGDLGSVLVLVDDEQSTDHVLYSYDGGATWDKLDIGISVRATLLTTIPDSTSQKFLLLGVAHRQSSKEGRYAMVFLDFAGLQTRQCKDGDFEKWYARSSEDSECLMGQKLWYERRKLDAKCYVGNKFQDPVGHSDKCKCTDEDYECDFNYVRQDGKCVAVGPEKLPEGACLNNEDYYEGSSGYRLIPGNVCEGGSEKDKKIRKPCKESRPNEGEVSHVVHEFKSGVLRHNYFSKSKTILLHLQDGTVWQSSNEGYSWAQLQKGKTFLSILMHPYDDQRAYLLTTGRDIYYTKDTGRSWSWMTAPADANPLQITLLDFHPTKSDWLIYTGSFDCDDTMSQNCRAAAYYSTNHGYSWSKMEEYVRNCQWARDEKLKINERLVICESYKNKKGTQRQTDGNPLQLIAGDNYYSNKKVLFDAVVGFTTFDEYLVVAELKQETNTLALQVSLDGTHFSEGQFPPGMKIDNHAYTILESNTDSLFLHMTMSSEAHLEWGTIFKSNSNGTYFSMSIEDVNRDRKGFADFEKMIGLDGIAMVNIVSNRKTAATEGSKKYQTRITHNDGGTWKPMPPPDRDSLGQKYDCTKSSCALHLHSYTERRDPKATYSSPSAIGLMIGVGNVGEDLAEYKESDVFLTRDGGFHWEEIRKDAHLWEYGDSGSIIILANDEEPVDHVLYTTDEGLTWHTYAFDEKIRVSSLQTVPEDTSRRFFLIGKKTGHEGSILVHLDFSRVTPRQCELKVDDPNHDDFELWSPSQNRDEQCLFGRQTLYHRRIRDKDCYIGDQKWDETATIKRNCTCTDTDFECEFNYVRKGEKCVLVEGAQPLSINTLEEQCVGDAQYWYERTEYRKIPYSSCDGGERIDRGKRHECPGLINRSGLGAFFWGSLAILPFMCAGVAGWWYVTKGSRPGAIRLGEHRAYGGGDATSGALAVLASVPFFLIGVVAAGWSAVERRLPFIEGLFTRRPAYRSVPIDEDAEILGTYEDD</sequence>
<dbReference type="GO" id="GO:0005794">
    <property type="term" value="C:Golgi apparatus"/>
    <property type="evidence" value="ECO:0007669"/>
    <property type="project" value="UniProtKB-SubCell"/>
</dbReference>
<dbReference type="InterPro" id="IPR006581">
    <property type="entry name" value="VPS10"/>
</dbReference>
<dbReference type="GO" id="GO:0006895">
    <property type="term" value="P:Golgi to endosome transport"/>
    <property type="evidence" value="ECO:0007669"/>
    <property type="project" value="TreeGrafter"/>
</dbReference>
<keyword evidence="4 18" id="KW-0732">Signal</keyword>
<dbReference type="InterPro" id="IPR031778">
    <property type="entry name" value="Sortilin_N"/>
</dbReference>
<evidence type="ECO:0000256" key="1">
    <source>
        <dbReference type="ARBA" id="ARBA00004198"/>
    </source>
</evidence>
<dbReference type="EMBL" id="CP086715">
    <property type="protein sequence ID" value="WOO78581.1"/>
    <property type="molecule type" value="Genomic_DNA"/>
</dbReference>
<feature type="region of interest" description="Disordered" evidence="16">
    <location>
        <begin position="1036"/>
        <end position="1066"/>
    </location>
</feature>
<dbReference type="InterPro" id="IPR015943">
    <property type="entry name" value="WD40/YVTN_repeat-like_dom_sf"/>
</dbReference>
<dbReference type="GeneID" id="87805376"/>
<dbReference type="FunFam" id="2.10.70.80:FF:000001">
    <property type="entry name" value="Sortilin-related VPS10 domain-containing receptor 1"/>
    <property type="match status" value="1"/>
</dbReference>
<feature type="domain" description="VPS10" evidence="19">
    <location>
        <begin position="54"/>
        <end position="699"/>
    </location>
</feature>
<feature type="domain" description="VPS10" evidence="19">
    <location>
        <begin position="727"/>
        <end position="1360"/>
    </location>
</feature>
<dbReference type="GO" id="GO:0016020">
    <property type="term" value="C:membrane"/>
    <property type="evidence" value="ECO:0007669"/>
    <property type="project" value="InterPro"/>
</dbReference>
<feature type="transmembrane region" description="Helical" evidence="17">
    <location>
        <begin position="1413"/>
        <end position="1436"/>
    </location>
</feature>
<dbReference type="SMART" id="SM00602">
    <property type="entry name" value="VPS10"/>
    <property type="match status" value="2"/>
</dbReference>
<dbReference type="FunFam" id="3.30.60.270:FF:000005">
    <property type="entry name" value="Sortilin"/>
    <property type="match status" value="1"/>
</dbReference>
<feature type="signal peptide" evidence="18">
    <location>
        <begin position="1"/>
        <end position="29"/>
    </location>
</feature>
<evidence type="ECO:0000256" key="6">
    <source>
        <dbReference type="ARBA" id="ARBA00022989"/>
    </source>
</evidence>
<evidence type="ECO:0000256" key="12">
    <source>
        <dbReference type="ARBA" id="ARBA00031250"/>
    </source>
</evidence>
<dbReference type="InterPro" id="IPR050310">
    <property type="entry name" value="VPS10-sortilin"/>
</dbReference>
<organism evidence="20 21">
    <name type="scientific">Vanrija pseudolonga</name>
    <dbReference type="NCBI Taxonomy" id="143232"/>
    <lineage>
        <taxon>Eukaryota</taxon>
        <taxon>Fungi</taxon>
        <taxon>Dikarya</taxon>
        <taxon>Basidiomycota</taxon>
        <taxon>Agaricomycotina</taxon>
        <taxon>Tremellomycetes</taxon>
        <taxon>Trichosporonales</taxon>
        <taxon>Trichosporonaceae</taxon>
        <taxon>Vanrija</taxon>
    </lineage>
</organism>
<keyword evidence="7" id="KW-0333">Golgi apparatus</keyword>
<evidence type="ECO:0000256" key="8">
    <source>
        <dbReference type="ARBA" id="ARBA00023136"/>
    </source>
</evidence>
<evidence type="ECO:0000256" key="9">
    <source>
        <dbReference type="ARBA" id="ARBA00023170"/>
    </source>
</evidence>
<dbReference type="PANTHER" id="PTHR12106">
    <property type="entry name" value="SORTILIN RELATED"/>
    <property type="match status" value="1"/>
</dbReference>
<keyword evidence="6 17" id="KW-1133">Transmembrane helix</keyword>
<dbReference type="GO" id="GO:0005829">
    <property type="term" value="C:cytosol"/>
    <property type="evidence" value="ECO:0007669"/>
    <property type="project" value="GOC"/>
</dbReference>
<name>A0AAF1BFT3_9TREE</name>
<evidence type="ECO:0000256" key="15">
    <source>
        <dbReference type="ARBA" id="ARBA00046293"/>
    </source>
</evidence>
<dbReference type="Gene3D" id="2.130.10.10">
    <property type="entry name" value="YVTN repeat-like/Quinoprotein amine dehydrogenase"/>
    <property type="match status" value="3"/>
</dbReference>
<evidence type="ECO:0000259" key="19">
    <source>
        <dbReference type="SMART" id="SM00602"/>
    </source>
</evidence>
<keyword evidence="8 17" id="KW-0472">Membrane</keyword>
<dbReference type="InterPro" id="IPR031777">
    <property type="entry name" value="Sortilin_C"/>
</dbReference>